<name>A0A0P5PWN6_9CRUS</name>
<evidence type="ECO:0000313" key="1">
    <source>
        <dbReference type="EMBL" id="JAI76951.1"/>
    </source>
</evidence>
<protein>
    <submittedName>
        <fullName evidence="1">Uncharacterized protein</fullName>
    </submittedName>
</protein>
<reference evidence="1" key="2">
    <citation type="submission" date="2015-10" db="EMBL/GenBank/DDBJ databases">
        <authorList>
            <person name="Gilbert D.G."/>
        </authorList>
    </citation>
    <scope>NUCLEOTIDE SEQUENCE</scope>
</reference>
<dbReference type="AlphaFoldDB" id="A0A0P5PWN6"/>
<organism evidence="1">
    <name type="scientific">Daphnia magna</name>
    <dbReference type="NCBI Taxonomy" id="35525"/>
    <lineage>
        <taxon>Eukaryota</taxon>
        <taxon>Metazoa</taxon>
        <taxon>Ecdysozoa</taxon>
        <taxon>Arthropoda</taxon>
        <taxon>Crustacea</taxon>
        <taxon>Branchiopoda</taxon>
        <taxon>Diplostraca</taxon>
        <taxon>Cladocera</taxon>
        <taxon>Anomopoda</taxon>
        <taxon>Daphniidae</taxon>
        <taxon>Daphnia</taxon>
    </lineage>
</organism>
<dbReference type="EMBL" id="GDIP01246450">
    <property type="protein sequence ID" value="JAI76951.1"/>
    <property type="molecule type" value="Transcribed_RNA"/>
</dbReference>
<reference evidence="1" key="1">
    <citation type="submission" date="2015-10" db="EMBL/GenBank/DDBJ databases">
        <title>Daphnia magna gene sets from two clonal populations assembled and annotated with EvidentialGene.</title>
        <authorList>
            <person name="Gilbert D."/>
            <person name="Podicheti R."/>
            <person name="Orsini L."/>
            <person name="Colbourne J."/>
            <person name="Pfrender M."/>
        </authorList>
    </citation>
    <scope>NUCLEOTIDE SEQUENCE</scope>
</reference>
<proteinExistence type="predicted"/>
<sequence>MSKISTVLGRGTVVETRIRVIYREKLSYSVIVSVSIRASIFLVSSALFVSFITVVIGCGSFQTCFVIGVLMTHPLEALTAISEIRHNDRRFHQCREPTRVL</sequence>
<accession>A0A0P5PWN6</accession>